<accession>A0AA41ZKE6</accession>
<name>A0AA41ZKE6_9GAMM</name>
<proteinExistence type="predicted"/>
<dbReference type="EMBL" id="JAPIVE010000001">
    <property type="protein sequence ID" value="MCX2523303.1"/>
    <property type="molecule type" value="Genomic_DNA"/>
</dbReference>
<organism evidence="2 3">
    <name type="scientific">Larsenimonas rhizosphaerae</name>
    <dbReference type="NCBI Taxonomy" id="2944682"/>
    <lineage>
        <taxon>Bacteria</taxon>
        <taxon>Pseudomonadati</taxon>
        <taxon>Pseudomonadota</taxon>
        <taxon>Gammaproteobacteria</taxon>
        <taxon>Oceanospirillales</taxon>
        <taxon>Halomonadaceae</taxon>
        <taxon>Larsenimonas</taxon>
    </lineage>
</organism>
<dbReference type="AlphaFoldDB" id="A0AA41ZKE6"/>
<protein>
    <recommendedName>
        <fullName evidence="4">DUF4156 domain-containing protein</fullName>
    </recommendedName>
</protein>
<keyword evidence="3" id="KW-1185">Reference proteome</keyword>
<evidence type="ECO:0000313" key="2">
    <source>
        <dbReference type="EMBL" id="MCX2523303.1"/>
    </source>
</evidence>
<dbReference type="RefSeq" id="WP_265895601.1">
    <property type="nucleotide sequence ID" value="NZ_JAPIVE010000001.1"/>
</dbReference>
<comment type="caution">
    <text evidence="2">The sequence shown here is derived from an EMBL/GenBank/DDBJ whole genome shotgun (WGS) entry which is preliminary data.</text>
</comment>
<feature type="chain" id="PRO_5041442717" description="DUF4156 domain-containing protein" evidence="1">
    <location>
        <begin position="27"/>
        <end position="123"/>
    </location>
</feature>
<feature type="signal peptide" evidence="1">
    <location>
        <begin position="1"/>
        <end position="26"/>
    </location>
</feature>
<keyword evidence="1" id="KW-0732">Signal</keyword>
<evidence type="ECO:0008006" key="4">
    <source>
        <dbReference type="Google" id="ProtNLM"/>
    </source>
</evidence>
<evidence type="ECO:0000256" key="1">
    <source>
        <dbReference type="SAM" id="SignalP"/>
    </source>
</evidence>
<reference evidence="2" key="1">
    <citation type="submission" date="2022-11" db="EMBL/GenBank/DDBJ databases">
        <title>Larsenimonas rhizosphaerae sp. nov., isolated from a tidal mudflat.</title>
        <authorList>
            <person name="Lee S.D."/>
            <person name="Kim I.S."/>
        </authorList>
    </citation>
    <scope>NUCLEOTIDE SEQUENCE</scope>
    <source>
        <strain evidence="2">GH2-1</strain>
    </source>
</reference>
<gene>
    <name evidence="2" type="ORF">OQ287_03535</name>
</gene>
<dbReference type="PROSITE" id="PS51257">
    <property type="entry name" value="PROKAR_LIPOPROTEIN"/>
    <property type="match status" value="1"/>
</dbReference>
<dbReference type="Proteomes" id="UP001165678">
    <property type="component" value="Unassembled WGS sequence"/>
</dbReference>
<evidence type="ECO:0000313" key="3">
    <source>
        <dbReference type="Proteomes" id="UP001165678"/>
    </source>
</evidence>
<sequence length="123" mass="12923">MTTLRTPASLALLLLSPLLLSGCASTGTDMASAQARPHAIAAMDADRDVALAEAASQASTYCKRMDRSDYTVIDQTIEAPADGPGAIMASARQKDAMISEDTDLEAATQEGDGFQVNWLVRCS</sequence>